<dbReference type="EMBL" id="JABFAI010000320">
    <property type="protein sequence ID" value="KAF4946405.1"/>
    <property type="molecule type" value="Genomic_DNA"/>
</dbReference>
<keyword evidence="2" id="KW-0472">Membrane</keyword>
<sequence length="131" mass="14320">MDLPTQHGADTSQMGPRVGTPYLSIASWVIGTILLLVFVIMSVKCLMGHRAPRPTAPGPLTQGPPIPAPPQVIEGDAELGIVNDHHDKTATKSSTARAQPRVPPPPYCRRPRCRELQQALPTMQFYFEESL</sequence>
<protein>
    <submittedName>
        <fullName evidence="3">Uncharacterized protein</fullName>
    </submittedName>
</protein>
<dbReference type="AlphaFoldDB" id="A0A8H4SVN0"/>
<name>A0A8H4SVN0_9HYPO</name>
<evidence type="ECO:0000256" key="1">
    <source>
        <dbReference type="SAM" id="MobiDB-lite"/>
    </source>
</evidence>
<organism evidence="3 4">
    <name type="scientific">Fusarium gaditjirri</name>
    <dbReference type="NCBI Taxonomy" id="282569"/>
    <lineage>
        <taxon>Eukaryota</taxon>
        <taxon>Fungi</taxon>
        <taxon>Dikarya</taxon>
        <taxon>Ascomycota</taxon>
        <taxon>Pezizomycotina</taxon>
        <taxon>Sordariomycetes</taxon>
        <taxon>Hypocreomycetidae</taxon>
        <taxon>Hypocreales</taxon>
        <taxon>Nectriaceae</taxon>
        <taxon>Fusarium</taxon>
        <taxon>Fusarium nisikadoi species complex</taxon>
    </lineage>
</organism>
<feature type="region of interest" description="Disordered" evidence="1">
    <location>
        <begin position="85"/>
        <end position="110"/>
    </location>
</feature>
<evidence type="ECO:0000256" key="2">
    <source>
        <dbReference type="SAM" id="Phobius"/>
    </source>
</evidence>
<feature type="transmembrane region" description="Helical" evidence="2">
    <location>
        <begin position="22"/>
        <end position="43"/>
    </location>
</feature>
<feature type="region of interest" description="Disordered" evidence="1">
    <location>
        <begin position="51"/>
        <end position="72"/>
    </location>
</feature>
<evidence type="ECO:0000313" key="3">
    <source>
        <dbReference type="EMBL" id="KAF4946405.1"/>
    </source>
</evidence>
<reference evidence="3" key="2">
    <citation type="submission" date="2020-05" db="EMBL/GenBank/DDBJ databases">
        <authorList>
            <person name="Kim H.-S."/>
            <person name="Proctor R.H."/>
            <person name="Brown D.W."/>
        </authorList>
    </citation>
    <scope>NUCLEOTIDE SEQUENCE</scope>
    <source>
        <strain evidence="3">NRRL 45417</strain>
    </source>
</reference>
<evidence type="ECO:0000313" key="4">
    <source>
        <dbReference type="Proteomes" id="UP000604273"/>
    </source>
</evidence>
<gene>
    <name evidence="3" type="ORF">FGADI_11230</name>
</gene>
<comment type="caution">
    <text evidence="3">The sequence shown here is derived from an EMBL/GenBank/DDBJ whole genome shotgun (WGS) entry which is preliminary data.</text>
</comment>
<feature type="compositionally biased region" description="Pro residues" evidence="1">
    <location>
        <begin position="54"/>
        <end position="70"/>
    </location>
</feature>
<dbReference type="Proteomes" id="UP000604273">
    <property type="component" value="Unassembled WGS sequence"/>
</dbReference>
<proteinExistence type="predicted"/>
<keyword evidence="2" id="KW-1133">Transmembrane helix</keyword>
<keyword evidence="4" id="KW-1185">Reference proteome</keyword>
<keyword evidence="2" id="KW-0812">Transmembrane</keyword>
<reference evidence="3" key="1">
    <citation type="journal article" date="2020" name="BMC Genomics">
        <title>Correction to: Identification and distribution of gene clusters required for synthesis of sphingolipid metabolism inhibitors in diverse species of the filamentous fungus Fusarium.</title>
        <authorList>
            <person name="Kim H.S."/>
            <person name="Lohmar J.M."/>
            <person name="Busman M."/>
            <person name="Brown D.W."/>
            <person name="Naumann T.A."/>
            <person name="Divon H.H."/>
            <person name="Lysoe E."/>
            <person name="Uhlig S."/>
            <person name="Proctor R.H."/>
        </authorList>
    </citation>
    <scope>NUCLEOTIDE SEQUENCE</scope>
    <source>
        <strain evidence="3">NRRL 45417</strain>
    </source>
</reference>
<accession>A0A8H4SVN0</accession>